<dbReference type="AlphaFoldDB" id="A0A1I3XCA3"/>
<reference evidence="1 2" key="1">
    <citation type="submission" date="2016-10" db="EMBL/GenBank/DDBJ databases">
        <authorList>
            <person name="Varghese N."/>
            <person name="Submissions S."/>
        </authorList>
    </citation>
    <scope>NUCLEOTIDE SEQUENCE [LARGE SCALE GENOMIC DNA]</scope>
    <source>
        <strain evidence="1 2">DSM 21822</strain>
    </source>
</reference>
<gene>
    <name evidence="1" type="ORF">SAMN04488498_103127</name>
</gene>
<organism evidence="1 2">
    <name type="scientific">Neomesorhizobium albiziae</name>
    <dbReference type="NCBI Taxonomy" id="335020"/>
    <lineage>
        <taxon>Bacteria</taxon>
        <taxon>Pseudomonadati</taxon>
        <taxon>Pseudomonadota</taxon>
        <taxon>Alphaproteobacteria</taxon>
        <taxon>Hyphomicrobiales</taxon>
        <taxon>Phyllobacteriaceae</taxon>
        <taxon>Neomesorhizobium</taxon>
    </lineage>
</organism>
<name>A0A1I3XCA3_9HYPH</name>
<proteinExistence type="predicted"/>
<protein>
    <recommendedName>
        <fullName evidence="3">Lipoprotein</fullName>
    </recommendedName>
</protein>
<evidence type="ECO:0000313" key="1">
    <source>
        <dbReference type="EMBL" id="SFK17077.1"/>
    </source>
</evidence>
<dbReference type="RefSeq" id="WP_149759431.1">
    <property type="nucleotide sequence ID" value="NZ_BSPE01000008.1"/>
</dbReference>
<evidence type="ECO:0000313" key="2">
    <source>
        <dbReference type="Proteomes" id="UP000323300"/>
    </source>
</evidence>
<sequence length="275" mass="30321">MRGISYALASIPLLILLVGCGTTIPQMTLGGQEEWIEEVELIQLIRCELHYGVQQALDAFPKTEEPNTGYNLEWLRDWESKLSLKITVDERSTLSPGVTYKEPLRNAVSQFQTTIPQNFSASVGLHSSAQATRVETIGFSYKFADLLAEGRLKKGDCQKRIRNKVIVSDFKIGDFLMTKAFVANHTDAVVQNGEDSPYSTFTYDTTFIITYGGNITPVWNLIHITANSTSPLYNAVRSKTHNLTMTLGRVGSSQAAAVANANLIGQAVARALDDR</sequence>
<keyword evidence="2" id="KW-1185">Reference proteome</keyword>
<evidence type="ECO:0008006" key="3">
    <source>
        <dbReference type="Google" id="ProtNLM"/>
    </source>
</evidence>
<dbReference type="Proteomes" id="UP000323300">
    <property type="component" value="Unassembled WGS sequence"/>
</dbReference>
<dbReference type="OrthoDB" id="8253592at2"/>
<dbReference type="PROSITE" id="PS51257">
    <property type="entry name" value="PROKAR_LIPOPROTEIN"/>
    <property type="match status" value="1"/>
</dbReference>
<dbReference type="EMBL" id="FOSL01000003">
    <property type="protein sequence ID" value="SFK17077.1"/>
    <property type="molecule type" value="Genomic_DNA"/>
</dbReference>
<accession>A0A1I3XCA3</accession>